<name>A0ACB9SX87_HOLOL</name>
<evidence type="ECO:0000313" key="2">
    <source>
        <dbReference type="Proteomes" id="UP001056778"/>
    </source>
</evidence>
<proteinExistence type="predicted"/>
<dbReference type="Proteomes" id="UP001056778">
    <property type="component" value="Chromosome 6"/>
</dbReference>
<dbReference type="EMBL" id="CM043020">
    <property type="protein sequence ID" value="KAI4459098.1"/>
    <property type="molecule type" value="Genomic_DNA"/>
</dbReference>
<gene>
    <name evidence="1" type="ORF">MML48_6g00017062</name>
</gene>
<evidence type="ECO:0000313" key="1">
    <source>
        <dbReference type="EMBL" id="KAI4459098.1"/>
    </source>
</evidence>
<protein>
    <submittedName>
        <fullName evidence="1">Uncharacterized protein</fullName>
    </submittedName>
</protein>
<sequence length="630" mass="70346">MFGTSQNSSSFNHFGQAFGRGVFTESTPQFTTTTNLSKEASQSSILPDDVLEYCKCNYCNCYATVAPIRMVDDKIACGRCKRDTDGVRLMIVEVLAKQFNFPCRYRNTGCKAILKWEKIDAHEKICDYKIIRCTIANCEWENAKLLLKTHFEEKHSNEIIHSKKGVTINLLEMNPLNFLYVSKNNSFLVQLYNDGEKIKHQIKSFCTGLERSMYVYDICVYDKQKKLTYLNQKLQSFDDESGTSNTALTIQELRLFFIDSNVNVLFEIKRFGSDSGNLSMQNIECPVCFEPMLENIIIGVCGHSVCQKCKPSLQNCPSCRVPFGTTNHSNMSFGVTTSPAKGAGESNVYTLGNIGAHRIVCTKLPTVGHTREAMTAAGNTTTRLLGTFQKVDYVFLVGVGGGVPHYTDYNKHVRLGDVVISCPSKEKYVYVYCNNAKQTDKGYEFEIKPYRPSNTNLQLIAADLKAASRNQESCDVPWVGYLKQGLATLGSQTEQDFTPPSTETDKLYMSIGERDLIEVAHPVPQDSTAKRQDGCPRIHLSPIAAGRQIVKSDQLRQQFASQYGALAFDSEFDAVIESVLGNCKDSFICIRGISDYKDGTRRKEWQPYASLAAAAVMKAIICGMEAPTNV</sequence>
<reference evidence="1" key="1">
    <citation type="submission" date="2022-04" db="EMBL/GenBank/DDBJ databases">
        <title>Chromosome-scale genome assembly of Holotrichia oblita Faldermann.</title>
        <authorList>
            <person name="Rongchong L."/>
        </authorList>
    </citation>
    <scope>NUCLEOTIDE SEQUENCE</scope>
    <source>
        <strain evidence="1">81SQS9</strain>
    </source>
</reference>
<keyword evidence="2" id="KW-1185">Reference proteome</keyword>
<organism evidence="1 2">
    <name type="scientific">Holotrichia oblita</name>
    <name type="common">Chafer beetle</name>
    <dbReference type="NCBI Taxonomy" id="644536"/>
    <lineage>
        <taxon>Eukaryota</taxon>
        <taxon>Metazoa</taxon>
        <taxon>Ecdysozoa</taxon>
        <taxon>Arthropoda</taxon>
        <taxon>Hexapoda</taxon>
        <taxon>Insecta</taxon>
        <taxon>Pterygota</taxon>
        <taxon>Neoptera</taxon>
        <taxon>Endopterygota</taxon>
        <taxon>Coleoptera</taxon>
        <taxon>Polyphaga</taxon>
        <taxon>Scarabaeiformia</taxon>
        <taxon>Scarabaeidae</taxon>
        <taxon>Melolonthinae</taxon>
        <taxon>Holotrichia</taxon>
    </lineage>
</organism>
<accession>A0ACB9SX87</accession>
<comment type="caution">
    <text evidence="1">The sequence shown here is derived from an EMBL/GenBank/DDBJ whole genome shotgun (WGS) entry which is preliminary data.</text>
</comment>